<dbReference type="AlphaFoldDB" id="A0AA88KUW4"/>
<dbReference type="GO" id="GO:0008234">
    <property type="term" value="F:cysteine-type peptidase activity"/>
    <property type="evidence" value="ECO:0007669"/>
    <property type="project" value="UniProtKB-KW"/>
</dbReference>
<evidence type="ECO:0000256" key="7">
    <source>
        <dbReference type="SAM" id="SignalP"/>
    </source>
</evidence>
<feature type="domain" description="Cathepsin propeptide inhibitor" evidence="9">
    <location>
        <begin position="40"/>
        <end position="97"/>
    </location>
</feature>
<dbReference type="InterPro" id="IPR039417">
    <property type="entry name" value="Peptidase_C1A_papain-like"/>
</dbReference>
<dbReference type="CDD" id="cd02248">
    <property type="entry name" value="Peptidase_C1A"/>
    <property type="match status" value="1"/>
</dbReference>
<sequence>MKYSICLLVLLVLITNVLGKGDKEQENGKDNQKGKGDKEWNEFTEKYGKKYKSKLEEMTRRSIFEKNLKRINFHNRRPDVLYKQKLNQFADLDEIEKNYFKGALLEGNITNDAAKYGQKSLLRSLPTNFDLRSSPCMPQIHNQGSCGSCWAFSATSMLDYYNCKKTGSFTDLGEQHMVDCNHYDKGCNGGFYTRAWRWVTENSGQCSETTYPYNSGSTSVTGSCKNCSVSGTCSGYKWVFADSTSIMNILTTIGPVSAALHANDNFMAYDTGIYSESGCSTKVNHAVNIVGYGESNGIPYWIVRNSWGSWWGDNGYILIKRGDNVCRIEDYIAYPTV</sequence>
<dbReference type="PRINTS" id="PR00705">
    <property type="entry name" value="PAPAIN"/>
</dbReference>
<dbReference type="Gene3D" id="3.90.70.10">
    <property type="entry name" value="Cysteine proteinases"/>
    <property type="match status" value="1"/>
</dbReference>
<dbReference type="FunFam" id="3.90.70.10:FF:000332">
    <property type="entry name" value="Cathepsin L1"/>
    <property type="match status" value="1"/>
</dbReference>
<dbReference type="PROSITE" id="PS00639">
    <property type="entry name" value="THIOL_PROTEASE_HIS"/>
    <property type="match status" value="1"/>
</dbReference>
<evidence type="ECO:0000259" key="8">
    <source>
        <dbReference type="SMART" id="SM00645"/>
    </source>
</evidence>
<feature type="chain" id="PRO_5041671210" evidence="7">
    <location>
        <begin position="20"/>
        <end position="337"/>
    </location>
</feature>
<accession>A0AA88KUW4</accession>
<dbReference type="InterPro" id="IPR025661">
    <property type="entry name" value="Pept_asp_AS"/>
</dbReference>
<evidence type="ECO:0000259" key="9">
    <source>
        <dbReference type="SMART" id="SM00848"/>
    </source>
</evidence>
<dbReference type="InterPro" id="IPR013128">
    <property type="entry name" value="Peptidase_C1A"/>
</dbReference>
<dbReference type="InterPro" id="IPR000169">
    <property type="entry name" value="Pept_cys_AS"/>
</dbReference>
<dbReference type="PROSITE" id="PS00139">
    <property type="entry name" value="THIOL_PROTEASE_CYS"/>
    <property type="match status" value="1"/>
</dbReference>
<evidence type="ECO:0000256" key="4">
    <source>
        <dbReference type="ARBA" id="ARBA00022807"/>
    </source>
</evidence>
<comment type="similarity">
    <text evidence="1">Belongs to the peptidase C1 family.</text>
</comment>
<keyword evidence="2" id="KW-0645">Protease</keyword>
<feature type="domain" description="Peptidase C1A papain C-terminal" evidence="8">
    <location>
        <begin position="125"/>
        <end position="336"/>
    </location>
</feature>
<dbReference type="Pfam" id="PF08246">
    <property type="entry name" value="Inhibitor_I29"/>
    <property type="match status" value="1"/>
</dbReference>
<gene>
    <name evidence="10" type="ORF">QYM36_015574</name>
</gene>
<keyword evidence="6" id="KW-1015">Disulfide bond</keyword>
<dbReference type="InterPro" id="IPR025660">
    <property type="entry name" value="Pept_his_AS"/>
</dbReference>
<evidence type="ECO:0000313" key="11">
    <source>
        <dbReference type="Proteomes" id="UP001187531"/>
    </source>
</evidence>
<comment type="caution">
    <text evidence="10">The sequence shown here is derived from an EMBL/GenBank/DDBJ whole genome shotgun (WGS) entry which is preliminary data.</text>
</comment>
<dbReference type="PANTHER" id="PTHR12411">
    <property type="entry name" value="CYSTEINE PROTEASE FAMILY C1-RELATED"/>
    <property type="match status" value="1"/>
</dbReference>
<keyword evidence="5" id="KW-0865">Zymogen</keyword>
<dbReference type="Pfam" id="PF00112">
    <property type="entry name" value="Peptidase_C1"/>
    <property type="match status" value="1"/>
</dbReference>
<dbReference type="SUPFAM" id="SSF54001">
    <property type="entry name" value="Cysteine proteinases"/>
    <property type="match status" value="1"/>
</dbReference>
<organism evidence="10 11">
    <name type="scientific">Artemia franciscana</name>
    <name type="common">Brine shrimp</name>
    <name type="synonym">Artemia sanfranciscana</name>
    <dbReference type="NCBI Taxonomy" id="6661"/>
    <lineage>
        <taxon>Eukaryota</taxon>
        <taxon>Metazoa</taxon>
        <taxon>Ecdysozoa</taxon>
        <taxon>Arthropoda</taxon>
        <taxon>Crustacea</taxon>
        <taxon>Branchiopoda</taxon>
        <taxon>Anostraca</taxon>
        <taxon>Artemiidae</taxon>
        <taxon>Artemia</taxon>
    </lineage>
</organism>
<dbReference type="Proteomes" id="UP001187531">
    <property type="component" value="Unassembled WGS sequence"/>
</dbReference>
<keyword evidence="7" id="KW-0732">Signal</keyword>
<evidence type="ECO:0000256" key="6">
    <source>
        <dbReference type="ARBA" id="ARBA00023157"/>
    </source>
</evidence>
<evidence type="ECO:0000256" key="2">
    <source>
        <dbReference type="ARBA" id="ARBA00022670"/>
    </source>
</evidence>
<keyword evidence="11" id="KW-1185">Reference proteome</keyword>
<keyword evidence="4" id="KW-0788">Thiol protease</keyword>
<name>A0AA88KUW4_ARTSF</name>
<dbReference type="InterPro" id="IPR000668">
    <property type="entry name" value="Peptidase_C1A_C"/>
</dbReference>
<feature type="signal peptide" evidence="7">
    <location>
        <begin position="1"/>
        <end position="19"/>
    </location>
</feature>
<dbReference type="SMART" id="SM00848">
    <property type="entry name" value="Inhibitor_I29"/>
    <property type="match status" value="1"/>
</dbReference>
<proteinExistence type="inferred from homology"/>
<protein>
    <submittedName>
        <fullName evidence="10">Uncharacterized protein</fullName>
    </submittedName>
</protein>
<reference evidence="10" key="1">
    <citation type="submission" date="2023-07" db="EMBL/GenBank/DDBJ databases">
        <title>Chromosome-level genome assembly of Artemia franciscana.</title>
        <authorList>
            <person name="Jo E."/>
        </authorList>
    </citation>
    <scope>NUCLEOTIDE SEQUENCE</scope>
    <source>
        <tissue evidence="10">Whole body</tissue>
    </source>
</reference>
<dbReference type="SMART" id="SM00645">
    <property type="entry name" value="Pept_C1"/>
    <property type="match status" value="1"/>
</dbReference>
<dbReference type="GO" id="GO:0006508">
    <property type="term" value="P:proteolysis"/>
    <property type="evidence" value="ECO:0007669"/>
    <property type="project" value="UniProtKB-KW"/>
</dbReference>
<evidence type="ECO:0000256" key="3">
    <source>
        <dbReference type="ARBA" id="ARBA00022801"/>
    </source>
</evidence>
<evidence type="ECO:0000313" key="10">
    <source>
        <dbReference type="EMBL" id="KAK2707938.1"/>
    </source>
</evidence>
<keyword evidence="3" id="KW-0378">Hydrolase</keyword>
<dbReference type="PROSITE" id="PS00640">
    <property type="entry name" value="THIOL_PROTEASE_ASN"/>
    <property type="match status" value="1"/>
</dbReference>
<evidence type="ECO:0000256" key="1">
    <source>
        <dbReference type="ARBA" id="ARBA00008455"/>
    </source>
</evidence>
<dbReference type="InterPro" id="IPR013201">
    <property type="entry name" value="Prot_inhib_I29"/>
</dbReference>
<dbReference type="EMBL" id="JAVRJZ010000019">
    <property type="protein sequence ID" value="KAK2707938.1"/>
    <property type="molecule type" value="Genomic_DNA"/>
</dbReference>
<dbReference type="InterPro" id="IPR038765">
    <property type="entry name" value="Papain-like_cys_pep_sf"/>
</dbReference>
<evidence type="ECO:0000256" key="5">
    <source>
        <dbReference type="ARBA" id="ARBA00023145"/>
    </source>
</evidence>